<sequence>MMVAEFDCQSTVAFNGGWKLETSSDGQWLLVTTSKEMATVLITWQQKVLPFPIVWEHMHLPHKNESERMLSKNVG</sequence>
<organism evidence="1 2">
    <name type="scientific">Trifolium pratense</name>
    <name type="common">Red clover</name>
    <dbReference type="NCBI Taxonomy" id="57577"/>
    <lineage>
        <taxon>Eukaryota</taxon>
        <taxon>Viridiplantae</taxon>
        <taxon>Streptophyta</taxon>
        <taxon>Embryophyta</taxon>
        <taxon>Tracheophyta</taxon>
        <taxon>Spermatophyta</taxon>
        <taxon>Magnoliopsida</taxon>
        <taxon>eudicotyledons</taxon>
        <taxon>Gunneridae</taxon>
        <taxon>Pentapetalae</taxon>
        <taxon>rosids</taxon>
        <taxon>fabids</taxon>
        <taxon>Fabales</taxon>
        <taxon>Fabaceae</taxon>
        <taxon>Papilionoideae</taxon>
        <taxon>50 kb inversion clade</taxon>
        <taxon>NPAAA clade</taxon>
        <taxon>Hologalegina</taxon>
        <taxon>IRL clade</taxon>
        <taxon>Trifolieae</taxon>
        <taxon>Trifolium</taxon>
    </lineage>
</organism>
<accession>A0A2K3PPI9</accession>
<reference evidence="1 2" key="2">
    <citation type="journal article" date="2017" name="Front. Plant Sci.">
        <title>Gene Classification and Mining of Molecular Markers Useful in Red Clover (Trifolium pratense) Breeding.</title>
        <authorList>
            <person name="Istvanek J."/>
            <person name="Dluhosova J."/>
            <person name="Dluhos P."/>
            <person name="Patkova L."/>
            <person name="Nedelnik J."/>
            <person name="Repkova J."/>
        </authorList>
    </citation>
    <scope>NUCLEOTIDE SEQUENCE [LARGE SCALE GENOMIC DNA]</scope>
    <source>
        <strain evidence="2">cv. Tatra</strain>
        <tissue evidence="1">Young leaves</tissue>
    </source>
</reference>
<comment type="caution">
    <text evidence="1">The sequence shown here is derived from an EMBL/GenBank/DDBJ whole genome shotgun (WGS) entry which is preliminary data.</text>
</comment>
<dbReference type="Proteomes" id="UP000236291">
    <property type="component" value="Unassembled WGS sequence"/>
</dbReference>
<evidence type="ECO:0000313" key="1">
    <source>
        <dbReference type="EMBL" id="PNY17200.1"/>
    </source>
</evidence>
<protein>
    <submittedName>
        <fullName evidence="1">Uncharacterized protein</fullName>
    </submittedName>
</protein>
<evidence type="ECO:0000313" key="2">
    <source>
        <dbReference type="Proteomes" id="UP000236291"/>
    </source>
</evidence>
<proteinExistence type="predicted"/>
<dbReference type="EMBL" id="ASHM01009168">
    <property type="protein sequence ID" value="PNY17200.1"/>
    <property type="molecule type" value="Genomic_DNA"/>
</dbReference>
<dbReference type="AlphaFoldDB" id="A0A2K3PPI9"/>
<gene>
    <name evidence="1" type="ORF">L195_g013938</name>
</gene>
<reference evidence="1 2" key="1">
    <citation type="journal article" date="2014" name="Am. J. Bot.">
        <title>Genome assembly and annotation for red clover (Trifolium pratense; Fabaceae).</title>
        <authorList>
            <person name="Istvanek J."/>
            <person name="Jaros M."/>
            <person name="Krenek A."/>
            <person name="Repkova J."/>
        </authorList>
    </citation>
    <scope>NUCLEOTIDE SEQUENCE [LARGE SCALE GENOMIC DNA]</scope>
    <source>
        <strain evidence="2">cv. Tatra</strain>
        <tissue evidence="1">Young leaves</tissue>
    </source>
</reference>
<name>A0A2K3PPI9_TRIPR</name>